<evidence type="ECO:0000256" key="1">
    <source>
        <dbReference type="ARBA" id="ARBA00006420"/>
    </source>
</evidence>
<dbReference type="OrthoDB" id="9796965at2"/>
<dbReference type="GO" id="GO:0005506">
    <property type="term" value="F:iron ion binding"/>
    <property type="evidence" value="ECO:0007669"/>
    <property type="project" value="InterPro"/>
</dbReference>
<dbReference type="PANTHER" id="PTHR11178">
    <property type="entry name" value="IRON-SULFUR CLUSTER SCAFFOLD PROTEIN NFU-RELATED"/>
    <property type="match status" value="1"/>
</dbReference>
<dbReference type="InterPro" id="IPR014824">
    <property type="entry name" value="Nfu/NifU_N"/>
</dbReference>
<evidence type="ECO:0000313" key="3">
    <source>
        <dbReference type="EMBL" id="SHF62391.1"/>
    </source>
</evidence>
<proteinExistence type="inferred from homology"/>
<dbReference type="Gene3D" id="3.30.300.130">
    <property type="entry name" value="Fe-S cluster assembly (FSCA)"/>
    <property type="match status" value="1"/>
</dbReference>
<evidence type="ECO:0000313" key="4">
    <source>
        <dbReference type="Proteomes" id="UP000184485"/>
    </source>
</evidence>
<dbReference type="InterPro" id="IPR034904">
    <property type="entry name" value="FSCA_dom_sf"/>
</dbReference>
<dbReference type="InterPro" id="IPR036498">
    <property type="entry name" value="Nfu/NifU_N_sf"/>
</dbReference>
<dbReference type="Pfam" id="PF08712">
    <property type="entry name" value="Nfu_N"/>
    <property type="match status" value="1"/>
</dbReference>
<dbReference type="PIRSF" id="PIRSF036773">
    <property type="entry name" value="HIRIP5"/>
    <property type="match status" value="1"/>
</dbReference>
<gene>
    <name evidence="3" type="ORF">SAMN02745157_2573</name>
</gene>
<dbReference type="Proteomes" id="UP000184485">
    <property type="component" value="Unassembled WGS sequence"/>
</dbReference>
<dbReference type="RefSeq" id="WP_073053248.1">
    <property type="nucleotide sequence ID" value="NZ_FQUP01000002.1"/>
</dbReference>
<sequence>MFIQTEATPNPATLKFLPGRPVLPEGTAEFRDPAEAGRSPLAERLFSVNGVSGVFLGHDFISVTKANGEWQHLKPALLGAIMEHFMAGVPVMVQAGPAQAAAGEAGAEFFEEADGEIVETIKELIETRVRPAVAQDGGDITFQGFRDGIVYLNMRGSCSGCPSSTATLKNGIQNLLRHFIPEVREVQAVN</sequence>
<organism evidence="3 4">
    <name type="scientific">Kaistia soli DSM 19436</name>
    <dbReference type="NCBI Taxonomy" id="1122133"/>
    <lineage>
        <taxon>Bacteria</taxon>
        <taxon>Pseudomonadati</taxon>
        <taxon>Pseudomonadota</taxon>
        <taxon>Alphaproteobacteria</taxon>
        <taxon>Hyphomicrobiales</taxon>
        <taxon>Kaistiaceae</taxon>
        <taxon>Kaistia</taxon>
    </lineage>
</organism>
<accession>A0A1M5D5Y9</accession>
<protein>
    <submittedName>
        <fullName evidence="3">Fe-S cluster biogenesis protein NfuA, 4Fe-4S-binding domain</fullName>
    </submittedName>
</protein>
<evidence type="ECO:0000259" key="2">
    <source>
        <dbReference type="SMART" id="SM00932"/>
    </source>
</evidence>
<dbReference type="GO" id="GO:0051536">
    <property type="term" value="F:iron-sulfur cluster binding"/>
    <property type="evidence" value="ECO:0007669"/>
    <property type="project" value="InterPro"/>
</dbReference>
<dbReference type="Gene3D" id="3.30.1370.70">
    <property type="entry name" value="Scaffold protein Nfu/NifU, N-terminal domain"/>
    <property type="match status" value="1"/>
</dbReference>
<dbReference type="SMART" id="SM00932">
    <property type="entry name" value="Nfu_N"/>
    <property type="match status" value="1"/>
</dbReference>
<reference evidence="3 4" key="1">
    <citation type="submission" date="2016-11" db="EMBL/GenBank/DDBJ databases">
        <authorList>
            <person name="Jaros S."/>
            <person name="Januszkiewicz K."/>
            <person name="Wedrychowicz H."/>
        </authorList>
    </citation>
    <scope>NUCLEOTIDE SEQUENCE [LARGE SCALE GENOMIC DNA]</scope>
    <source>
        <strain evidence="3 4">DSM 19436</strain>
    </source>
</reference>
<dbReference type="STRING" id="1122133.SAMN02745157_2573"/>
<keyword evidence="4" id="KW-1185">Reference proteome</keyword>
<dbReference type="SUPFAM" id="SSF117916">
    <property type="entry name" value="Fe-S cluster assembly (FSCA) domain-like"/>
    <property type="match status" value="1"/>
</dbReference>
<dbReference type="InterPro" id="IPR001075">
    <property type="entry name" value="NIF_FeS_clus_asmbl_NifU_C"/>
</dbReference>
<dbReference type="Pfam" id="PF01106">
    <property type="entry name" value="NifU"/>
    <property type="match status" value="1"/>
</dbReference>
<dbReference type="AlphaFoldDB" id="A0A1M5D5Y9"/>
<dbReference type="PANTHER" id="PTHR11178:SF1">
    <property type="entry name" value="NFU1 IRON-SULFUR CLUSTER SCAFFOLD HOMOLOG, MITOCHONDRIAL"/>
    <property type="match status" value="1"/>
</dbReference>
<dbReference type="InterPro" id="IPR035433">
    <property type="entry name" value="NFU1-like"/>
</dbReference>
<dbReference type="GO" id="GO:0016226">
    <property type="term" value="P:iron-sulfur cluster assembly"/>
    <property type="evidence" value="ECO:0007669"/>
    <property type="project" value="InterPro"/>
</dbReference>
<dbReference type="SUPFAM" id="SSF110836">
    <property type="entry name" value="Hypothetical protein SAV1430"/>
    <property type="match status" value="1"/>
</dbReference>
<dbReference type="FunFam" id="3.30.300.130:FF:000001">
    <property type="entry name" value="NFU1 iron-sulfur cluster scaffold"/>
    <property type="match status" value="1"/>
</dbReference>
<name>A0A1M5D5Y9_9HYPH</name>
<dbReference type="EMBL" id="FQUP01000002">
    <property type="protein sequence ID" value="SHF62391.1"/>
    <property type="molecule type" value="Genomic_DNA"/>
</dbReference>
<comment type="similarity">
    <text evidence="1">Belongs to the NifU family.</text>
</comment>
<feature type="domain" description="Scaffold protein Nfu/NifU N-terminal" evidence="2">
    <location>
        <begin position="3"/>
        <end position="88"/>
    </location>
</feature>